<dbReference type="EMBL" id="LFYR01001193">
    <property type="protein sequence ID" value="KMZ63935.1"/>
    <property type="molecule type" value="Genomic_DNA"/>
</dbReference>
<dbReference type="PANTHER" id="PTHR36388">
    <property type="entry name" value="OS02G0469000 PROTEIN"/>
    <property type="match status" value="1"/>
</dbReference>
<evidence type="ECO:0000313" key="3">
    <source>
        <dbReference type="Proteomes" id="UP000036987"/>
    </source>
</evidence>
<name>A0A0K9P6W0_ZOSMR</name>
<comment type="caution">
    <text evidence="2">The sequence shown here is derived from an EMBL/GenBank/DDBJ whole genome shotgun (WGS) entry which is preliminary data.</text>
</comment>
<dbReference type="AlphaFoldDB" id="A0A0K9P6W0"/>
<proteinExistence type="predicted"/>
<dbReference type="OrthoDB" id="1894296at2759"/>
<reference evidence="3" key="1">
    <citation type="journal article" date="2016" name="Nature">
        <title>The genome of the seagrass Zostera marina reveals angiosperm adaptation to the sea.</title>
        <authorList>
            <person name="Olsen J.L."/>
            <person name="Rouze P."/>
            <person name="Verhelst B."/>
            <person name="Lin Y.-C."/>
            <person name="Bayer T."/>
            <person name="Collen J."/>
            <person name="Dattolo E."/>
            <person name="De Paoli E."/>
            <person name="Dittami S."/>
            <person name="Maumus F."/>
            <person name="Michel G."/>
            <person name="Kersting A."/>
            <person name="Lauritano C."/>
            <person name="Lohaus R."/>
            <person name="Toepel M."/>
            <person name="Tonon T."/>
            <person name="Vanneste K."/>
            <person name="Amirebrahimi M."/>
            <person name="Brakel J."/>
            <person name="Bostroem C."/>
            <person name="Chovatia M."/>
            <person name="Grimwood J."/>
            <person name="Jenkins J.W."/>
            <person name="Jueterbock A."/>
            <person name="Mraz A."/>
            <person name="Stam W.T."/>
            <person name="Tice H."/>
            <person name="Bornberg-Bauer E."/>
            <person name="Green P.J."/>
            <person name="Pearson G.A."/>
            <person name="Procaccini G."/>
            <person name="Duarte C.M."/>
            <person name="Schmutz J."/>
            <person name="Reusch T.B.H."/>
            <person name="Van de Peer Y."/>
        </authorList>
    </citation>
    <scope>NUCLEOTIDE SEQUENCE [LARGE SCALE GENOMIC DNA]</scope>
    <source>
        <strain evidence="3">cv. Finnish</strain>
    </source>
</reference>
<accession>A0A0K9P6W0</accession>
<evidence type="ECO:0000313" key="2">
    <source>
        <dbReference type="EMBL" id="KMZ63935.1"/>
    </source>
</evidence>
<organism evidence="2 3">
    <name type="scientific">Zostera marina</name>
    <name type="common">Eelgrass</name>
    <dbReference type="NCBI Taxonomy" id="29655"/>
    <lineage>
        <taxon>Eukaryota</taxon>
        <taxon>Viridiplantae</taxon>
        <taxon>Streptophyta</taxon>
        <taxon>Embryophyta</taxon>
        <taxon>Tracheophyta</taxon>
        <taxon>Spermatophyta</taxon>
        <taxon>Magnoliopsida</taxon>
        <taxon>Liliopsida</taxon>
        <taxon>Zosteraceae</taxon>
        <taxon>Zostera</taxon>
    </lineage>
</organism>
<evidence type="ECO:0000256" key="1">
    <source>
        <dbReference type="SAM" id="MobiDB-lite"/>
    </source>
</evidence>
<gene>
    <name evidence="2" type="ORF">ZOSMA_38G00430</name>
</gene>
<keyword evidence="3" id="KW-1185">Reference proteome</keyword>
<feature type="compositionally biased region" description="Polar residues" evidence="1">
    <location>
        <begin position="73"/>
        <end position="86"/>
    </location>
</feature>
<dbReference type="Proteomes" id="UP000036987">
    <property type="component" value="Unassembled WGS sequence"/>
</dbReference>
<protein>
    <submittedName>
        <fullName evidence="2">Uncharacterized protein</fullName>
    </submittedName>
</protein>
<feature type="region of interest" description="Disordered" evidence="1">
    <location>
        <begin position="58"/>
        <end position="91"/>
    </location>
</feature>
<dbReference type="PANTHER" id="PTHR36388:SF1">
    <property type="entry name" value="OS02G0469000 PROTEIN"/>
    <property type="match status" value="1"/>
</dbReference>
<sequence>MERPDNKNIEPQALVEATLWADSCFVCDDEDASVGNDSLNLLIDTLMENSPNLFSMSAETPTHTTSLDDKQETIYSTSQASSSTKLPVSDDLDPIEEDTNDTAHYDFVHEKTNDPTRIRYRGEEYAIFEGSEQMDNDLDLEVPTDFLVDIESIENIFKVWDLRVSSEDDDDEEDQLTLNLKEALGESYLTRIAEKIDEDSITSLNADQLNDIVNDLIALSLSPEQQRSIEL</sequence>